<name>A0A7I7RWK4_9MYCO</name>
<geneLocation type="plasmid" evidence="3">
    <name>pjcm18538 dna</name>
</geneLocation>
<keyword evidence="3" id="KW-1185">Reference proteome</keyword>
<keyword evidence="1" id="KW-1133">Transmembrane helix</keyword>
<dbReference type="RefSeq" id="WP_235887497.1">
    <property type="nucleotide sequence ID" value="NZ_AP022593.1"/>
</dbReference>
<proteinExistence type="predicted"/>
<reference evidence="2 3" key="1">
    <citation type="journal article" date="2019" name="Emerg. Microbes Infect.">
        <title>Comprehensive subspecies identification of 175 nontuberculous mycobacteria species based on 7547 genomic profiles.</title>
        <authorList>
            <person name="Matsumoto Y."/>
            <person name="Kinjo T."/>
            <person name="Motooka D."/>
            <person name="Nabeya D."/>
            <person name="Jung N."/>
            <person name="Uechi K."/>
            <person name="Horii T."/>
            <person name="Iida T."/>
            <person name="Fujita J."/>
            <person name="Nakamura S."/>
        </authorList>
    </citation>
    <scope>NUCLEOTIDE SEQUENCE [LARGE SCALE GENOMIC DNA]</scope>
    <source>
        <strain evidence="2 3">JCM 18538</strain>
    </source>
</reference>
<keyword evidence="1" id="KW-0812">Transmembrane</keyword>
<protein>
    <submittedName>
        <fullName evidence="2">Uncharacterized protein</fullName>
    </submittedName>
</protein>
<sequence>MDAYESARALLRKEMTVAEWIGLAVIVNAPYAILGVAWTLFHADRFAGLTGIGLVVSVVGSVLAWPLLLVGACVV</sequence>
<evidence type="ECO:0000256" key="1">
    <source>
        <dbReference type="SAM" id="Phobius"/>
    </source>
</evidence>
<gene>
    <name evidence="2" type="ORF">MARA_24150</name>
</gene>
<dbReference type="KEGG" id="marz:MARA_24150"/>
<feature type="transmembrane region" description="Helical" evidence="1">
    <location>
        <begin position="47"/>
        <end position="74"/>
    </location>
</feature>
<keyword evidence="1" id="KW-0472">Membrane</keyword>
<dbReference type="AlphaFoldDB" id="A0A7I7RWK4"/>
<evidence type="ECO:0000313" key="3">
    <source>
        <dbReference type="Proteomes" id="UP000467428"/>
    </source>
</evidence>
<feature type="transmembrane region" description="Helical" evidence="1">
    <location>
        <begin position="20"/>
        <end position="41"/>
    </location>
</feature>
<dbReference type="Proteomes" id="UP000467428">
    <property type="component" value="Chromosome"/>
</dbReference>
<organism evidence="2 3">
    <name type="scientific">Mycolicibacterium arabiense</name>
    <dbReference type="NCBI Taxonomy" id="1286181"/>
    <lineage>
        <taxon>Bacteria</taxon>
        <taxon>Bacillati</taxon>
        <taxon>Actinomycetota</taxon>
        <taxon>Actinomycetes</taxon>
        <taxon>Mycobacteriales</taxon>
        <taxon>Mycobacteriaceae</taxon>
        <taxon>Mycolicibacterium</taxon>
    </lineage>
</organism>
<accession>A0A7I7RWK4</accession>
<dbReference type="EMBL" id="AP022593">
    <property type="protein sequence ID" value="BBY48947.1"/>
    <property type="molecule type" value="Genomic_DNA"/>
</dbReference>
<evidence type="ECO:0000313" key="2">
    <source>
        <dbReference type="EMBL" id="BBY48947.1"/>
    </source>
</evidence>